<evidence type="ECO:0000313" key="1">
    <source>
        <dbReference type="EMBL" id="THU78077.1"/>
    </source>
</evidence>
<keyword evidence="2" id="KW-1185">Reference proteome</keyword>
<accession>A0A4S8KQR6</accession>
<gene>
    <name evidence="1" type="ORF">K435DRAFT_68030</name>
</gene>
<organism evidence="1 2">
    <name type="scientific">Dendrothele bispora (strain CBS 962.96)</name>
    <dbReference type="NCBI Taxonomy" id="1314807"/>
    <lineage>
        <taxon>Eukaryota</taxon>
        <taxon>Fungi</taxon>
        <taxon>Dikarya</taxon>
        <taxon>Basidiomycota</taxon>
        <taxon>Agaricomycotina</taxon>
        <taxon>Agaricomycetes</taxon>
        <taxon>Agaricomycetidae</taxon>
        <taxon>Agaricales</taxon>
        <taxon>Agaricales incertae sedis</taxon>
        <taxon>Dendrothele</taxon>
    </lineage>
</organism>
<reference evidence="1 2" key="1">
    <citation type="journal article" date="2019" name="Nat. Ecol. Evol.">
        <title>Megaphylogeny resolves global patterns of mushroom evolution.</title>
        <authorList>
            <person name="Varga T."/>
            <person name="Krizsan K."/>
            <person name="Foldi C."/>
            <person name="Dima B."/>
            <person name="Sanchez-Garcia M."/>
            <person name="Sanchez-Ramirez S."/>
            <person name="Szollosi G.J."/>
            <person name="Szarkandi J.G."/>
            <person name="Papp V."/>
            <person name="Albert L."/>
            <person name="Andreopoulos W."/>
            <person name="Angelini C."/>
            <person name="Antonin V."/>
            <person name="Barry K.W."/>
            <person name="Bougher N.L."/>
            <person name="Buchanan P."/>
            <person name="Buyck B."/>
            <person name="Bense V."/>
            <person name="Catcheside P."/>
            <person name="Chovatia M."/>
            <person name="Cooper J."/>
            <person name="Damon W."/>
            <person name="Desjardin D."/>
            <person name="Finy P."/>
            <person name="Geml J."/>
            <person name="Haridas S."/>
            <person name="Hughes K."/>
            <person name="Justo A."/>
            <person name="Karasinski D."/>
            <person name="Kautmanova I."/>
            <person name="Kiss B."/>
            <person name="Kocsube S."/>
            <person name="Kotiranta H."/>
            <person name="LaButti K.M."/>
            <person name="Lechner B.E."/>
            <person name="Liimatainen K."/>
            <person name="Lipzen A."/>
            <person name="Lukacs Z."/>
            <person name="Mihaltcheva S."/>
            <person name="Morgado L.N."/>
            <person name="Niskanen T."/>
            <person name="Noordeloos M.E."/>
            <person name="Ohm R.A."/>
            <person name="Ortiz-Santana B."/>
            <person name="Ovrebo C."/>
            <person name="Racz N."/>
            <person name="Riley R."/>
            <person name="Savchenko A."/>
            <person name="Shiryaev A."/>
            <person name="Soop K."/>
            <person name="Spirin V."/>
            <person name="Szebenyi C."/>
            <person name="Tomsovsky M."/>
            <person name="Tulloss R.E."/>
            <person name="Uehling J."/>
            <person name="Grigoriev I.V."/>
            <person name="Vagvolgyi C."/>
            <person name="Papp T."/>
            <person name="Martin F.M."/>
            <person name="Miettinen O."/>
            <person name="Hibbett D.S."/>
            <person name="Nagy L.G."/>
        </authorList>
    </citation>
    <scope>NUCLEOTIDE SEQUENCE [LARGE SCALE GENOMIC DNA]</scope>
    <source>
        <strain evidence="1 2">CBS 962.96</strain>
    </source>
</reference>
<dbReference type="Proteomes" id="UP000297245">
    <property type="component" value="Unassembled WGS sequence"/>
</dbReference>
<evidence type="ECO:0000313" key="2">
    <source>
        <dbReference type="Proteomes" id="UP000297245"/>
    </source>
</evidence>
<protein>
    <submittedName>
        <fullName evidence="1">Uncharacterized protein</fullName>
    </submittedName>
</protein>
<dbReference type="AlphaFoldDB" id="A0A4S8KQR6"/>
<sequence length="99" mass="10636">MSLNLLCVPCHTGSSSSSSGNPSNRLIIPYNGFGNFFKFKICHDSSPQQQSSGSRNTTSIPQLLDVQCPSHSSKIISGSFTKKLFLNLDVSSRNTSPGI</sequence>
<name>A0A4S8KQR6_DENBC</name>
<dbReference type="EMBL" id="ML180267">
    <property type="protein sequence ID" value="THU78077.1"/>
    <property type="molecule type" value="Genomic_DNA"/>
</dbReference>
<proteinExistence type="predicted"/>